<name>A0AA37BN29_9ACTN</name>
<sequence>MPEAEAARRVEEIIERRVRCGDPDREKLCDEPVELVAYLVAHQRVPAEALRCDALDALVLLEYARRAVPVLPGRLDRLEHRVLTLGIEAGLSLGELAVPLGLRSRQAVQHRLLRHAAAERGASRSEVAERAARRAETRERAWLDRHGSDLLSCAGRLLAHRDLLAGAAAAGGPAFGTSAGAVSEAAPGAEAASEAGAEIAEAFDELAESLSRVPADPRDPRHAARYVTRTRHLAARLRLLLADLAATGATGATGATAATGAAAAVPAGHPVHALLARTARLAAAHQSAAAPSPPARSRP</sequence>
<reference evidence="1" key="1">
    <citation type="journal article" date="2014" name="Int. J. Syst. Evol. Microbiol.">
        <title>Complete genome sequence of Corynebacterium casei LMG S-19264T (=DSM 44701T), isolated from a smear-ripened cheese.</title>
        <authorList>
            <consortium name="US DOE Joint Genome Institute (JGI-PGF)"/>
            <person name="Walter F."/>
            <person name="Albersmeier A."/>
            <person name="Kalinowski J."/>
            <person name="Ruckert C."/>
        </authorList>
    </citation>
    <scope>NUCLEOTIDE SEQUENCE</scope>
    <source>
        <strain evidence="1">JCM 3093</strain>
    </source>
</reference>
<reference evidence="1" key="2">
    <citation type="submission" date="2022-09" db="EMBL/GenBank/DDBJ databases">
        <authorList>
            <person name="Sun Q."/>
            <person name="Ohkuma M."/>
        </authorList>
    </citation>
    <scope>NUCLEOTIDE SEQUENCE</scope>
    <source>
        <strain evidence="1">JCM 3093</strain>
    </source>
</reference>
<comment type="caution">
    <text evidence="1">The sequence shown here is derived from an EMBL/GenBank/DDBJ whole genome shotgun (WGS) entry which is preliminary data.</text>
</comment>
<evidence type="ECO:0000313" key="2">
    <source>
        <dbReference type="Proteomes" id="UP000627984"/>
    </source>
</evidence>
<organism evidence="1 2">
    <name type="scientific">Planomonospora parontospora</name>
    <dbReference type="NCBI Taxonomy" id="58119"/>
    <lineage>
        <taxon>Bacteria</taxon>
        <taxon>Bacillati</taxon>
        <taxon>Actinomycetota</taxon>
        <taxon>Actinomycetes</taxon>
        <taxon>Streptosporangiales</taxon>
        <taxon>Streptosporangiaceae</taxon>
        <taxon>Planomonospora</taxon>
    </lineage>
</organism>
<dbReference type="AlphaFoldDB" id="A0AA37BN29"/>
<gene>
    <name evidence="1" type="ORF">GCM10010126_64080</name>
</gene>
<proteinExistence type="predicted"/>
<dbReference type="Proteomes" id="UP000627984">
    <property type="component" value="Unassembled WGS sequence"/>
</dbReference>
<dbReference type="EMBL" id="BMQD01000033">
    <property type="protein sequence ID" value="GGK95874.1"/>
    <property type="molecule type" value="Genomic_DNA"/>
</dbReference>
<evidence type="ECO:0000313" key="1">
    <source>
        <dbReference type="EMBL" id="GGK95874.1"/>
    </source>
</evidence>
<protein>
    <submittedName>
        <fullName evidence="1">Uncharacterized protein</fullName>
    </submittedName>
</protein>
<accession>A0AA37BN29</accession>